<feature type="compositionally biased region" description="Low complexity" evidence="1">
    <location>
        <begin position="350"/>
        <end position="372"/>
    </location>
</feature>
<feature type="region of interest" description="Disordered" evidence="1">
    <location>
        <begin position="1217"/>
        <end position="1298"/>
    </location>
</feature>
<accession>A0A5A8CY39</accession>
<feature type="region of interest" description="Disordered" evidence="1">
    <location>
        <begin position="2322"/>
        <end position="2354"/>
    </location>
</feature>
<feature type="compositionally biased region" description="Gly residues" evidence="1">
    <location>
        <begin position="1686"/>
        <end position="1698"/>
    </location>
</feature>
<feature type="region of interest" description="Disordered" evidence="1">
    <location>
        <begin position="319"/>
        <end position="395"/>
    </location>
</feature>
<feature type="compositionally biased region" description="Acidic residues" evidence="1">
    <location>
        <begin position="828"/>
        <end position="839"/>
    </location>
</feature>
<feature type="region of interest" description="Disordered" evidence="1">
    <location>
        <begin position="484"/>
        <end position="540"/>
    </location>
</feature>
<feature type="compositionally biased region" description="Gly residues" evidence="1">
    <location>
        <begin position="1596"/>
        <end position="1618"/>
    </location>
</feature>
<feature type="region of interest" description="Disordered" evidence="1">
    <location>
        <begin position="819"/>
        <end position="874"/>
    </location>
</feature>
<feature type="region of interest" description="Disordered" evidence="1">
    <location>
        <begin position="2188"/>
        <end position="2215"/>
    </location>
</feature>
<feature type="region of interest" description="Disordered" evidence="1">
    <location>
        <begin position="1000"/>
        <end position="1037"/>
    </location>
</feature>
<sequence>MAAPDALLRWSNMHLMTAGINVAGPEDFSDSVAACALLEGLSGRSCDEVTGFRPMPKPRLGVQRQDNWAVVLAFGATLGIPVAGFRAADLCKGEARHVWAFVWRLLEYSPALQSTCLDDGDRAGSLSPAQQDAELTRWARAASAHRSPPVVPPRDFLSATWRDGRALCAIIESVDSTAVSWSDVLGAAGPHGGEDSPSRSQQSASANVALALEAASTMGVPHGLEPSDFFKSSSGAVAVTAQLRALLAGLRLAASEAEAAKAESELAAHRAVELAASPDAASLGTPVGASPVPEAPGTPVLLVGAVDKASAAASRRLSRLYQPADEPGLPTDGGAPEDAEQGSPSNAGSTPEADAAAAPATPPRALSATAPTTPAPATPPPPPPPSHVGHAGSPAPVVDNAAVHLLRALFLHYAQDPRSAAAAAAAATASPRVAAATAAEVSVTRLRFRRLARDAGLLRAGSRLPAAAVDLAFTRAAVDAARAAAPDDSAPATPSGHARTPSAARPDPRTPAAPVTPSLRGAAAAAKSTPGAAASGAATPGTMDRPVFRHWAVNARCTPAMLRRSQSLDFPAFCAAIEALALECAASGETAATTPGAAAGGAASTIAAAATGAAAAVAAAERALSALLRLRLAPLAGRLLDGTQSQSQPVAQSQPSKWSEMVRSAAAGSATSAVLRTSTTALRHIATKRCSVVAAPVAFTGAPVTQRDRAASVALADAANAAPSASAVAIGGRRQSFAPPSSGSNVGSPLPDAADILDDLGGISRRNSQHPSMLHHSVSMGGRQAMPSYQRAGPDSGRHLVSKASGISPGWAGVAGGPFIDTPVTDDGALDDDSGDEGGADAGGPAAGGQDLAGVEGDFPATTPAAQQSNQRRGILAPPRSAAVEVPWPLPSTTEAARRAVASIPQPEPTREALSRAAEPRVRGAAAAGAVAVSAALREALAQVAAILAARQPVAAAGGPAATPRRSSADHPSTTAGALRAAAGAGAGAGDVIGRAVSSGARRADFSRRRSAAATTATGGGGGGGGGFGSPTRPSRAASDVWVMGGASHPADAFAMAATASPGRVSSPGSRRPRRGMPAGAMSPGRHEAASYAGSEHASTTASARSARRFPALDRVHRQSIDASMEPATEPSPSRSLRAVEQRGSTTGVRAPSSASRGGASPGPRAFMSSPAGSGQRRLRSSSLASSAHSPPDGSSPGHRGSLALIAASGVVELPRGGIQSPAVSGHARGGGSATEGPPSSSAAGAVSADSRPLPSGGFPDSRNAGGFGRGTSSSHASPPMLGSPPLDASASGLAGLAPPEGAALLVGAQREVRLPPSVLPTARGRTCGDLTSAESSAHGSASGPPSSSHRRAESEDAAPPSGHRRARPPSPDGVCSVASSVGPQGTGLLAPALRRVRGESDTASQPAPRHPAGDLPGADGSSAPVPSAGPTAVHMPAAGSAASLTGPPGERSKNPARGSILALGRAGPTDPSAAPSTGGGSSRAAPLVPVVPLSPSVRPAQGDAAFRAAASVAPGASASAAAATTTTTASSSSSPATLSASSPFLAAGAVPLATAQPASSRAAAAGRSATGFADTTSAPGVFAELSLRPPDQMMSGGGGGGGGGGRTGSGSGSGGDASSGAGSRAHGGVHARSNSDASPRHMAAELFSIAASARVGAPGTGASAAGGAARSPTLHDHSRTSPGQARGGSGLGRGSGTGASSPFSTRPSASSPLRAASGGYRMSQAQPRPDSAIHTISGSSGRFSEGGPGPLPQPILERVRALGRRERLDEGDMTPREINERRAAEARARLRQGRAGSHGSSEMQRLRASSMPDSHSSTGPQEGGVDVDGMQEEGPDAGSPPTGPVSVCESESMVAAALATRAAKLGIPPPPARSDDQLATVLSAPASSGSATAAGCGASPKARTDRLLGPGGIVYKVARHSETQPAPMHARQVSEAHTAPAISSSAGLSATHMPNTSDPGVAAGRGDADFQQPSRPGALVGSITIGSPLRSGGQRGILAPPDARPGADTTPPSDGSRRSRPPGLPLSPATAGHGTSPLSGAQGGIITVPTAGSRTSDGSSTGSSRADVTSRSAGLAANPSAALVRTARRAHAALSGFDGMSHGSSPASSTGSGRPFVDTAMAMQSAPAVTGATPAGAAVSAVCHTSASGSSAPAATPATATAAGIAAGPASSSSSSGSPLPSRVIVSRSAQQGNRSANPSRLGSPMIRRRTRTPRDLAVKEADQPKWQQVLKAMWGPKGGLVAAEGERRASQGYATTRHAGRPQGRGVAPRAAETPSAAHQRAMHAATVVPGLSDRQRAATAALVATRGFVPESVTNLRNSEGVSLPAPAGAADEATPPARPASPQPDSVPGRLWIMTEDGWVSVADADRTRAQSGSVAETTAAVLARSARRRAGVAQGSPAPAAGRGRGGNDAGASAAARVMERLRRKRDVAGAASTSVVSGTATSAALHTPMAVLPESESAAPLPSSLSPSNADDTEDGDDDDEAASSSARSECSSGDLSSSDQPAGSLATPAAVSGATSSSGEANPIPVHYAAKATDGRSSEEASPLHGTAGRGIASGGALGGAGHNASSDTVPAPDGGSSMAPVGRPAAAGTQAGSGQSVPRLNSARLAATAVKAATGRSASAASVPTATDGHSPGVRAFGSGATDASSERSPPHVSAALGGLLPATAEPAAAAAAATATITVPVTSRASPVAAFAPPPSDGEARSAEVGRLEAGAAAGGAPSAPAAASPTLATAPLLDTAAVEALLRELGVVPGLLPVEAVSELVAAAASVAAQVPYDCAVGVGRGSASPESPESPGILLDSSSLGRVLAVAANLVAVAGKGGPASDTECAAALEALLRRANA</sequence>
<feature type="region of interest" description="Disordered" evidence="1">
    <location>
        <begin position="1657"/>
        <end position="1851"/>
    </location>
</feature>
<feature type="compositionally biased region" description="Low complexity" evidence="1">
    <location>
        <begin position="2593"/>
        <end position="2606"/>
    </location>
</feature>
<feature type="compositionally biased region" description="Gly residues" evidence="1">
    <location>
        <begin position="2555"/>
        <end position="2569"/>
    </location>
</feature>
<feature type="region of interest" description="Disordered" evidence="1">
    <location>
        <begin position="1516"/>
        <end position="1541"/>
    </location>
</feature>
<feature type="compositionally biased region" description="Low complexity" evidence="1">
    <location>
        <begin position="1333"/>
        <end position="1348"/>
    </location>
</feature>
<feature type="domain" description="Calponin-homology (CH)" evidence="2">
    <location>
        <begin position="129"/>
        <end position="251"/>
    </location>
</feature>
<feature type="region of interest" description="Disordered" evidence="1">
    <location>
        <begin position="1886"/>
        <end position="1909"/>
    </location>
</feature>
<feature type="domain" description="Calponin-homology (CH)" evidence="2">
    <location>
        <begin position="1"/>
        <end position="110"/>
    </location>
</feature>
<dbReference type="SUPFAM" id="SSF47576">
    <property type="entry name" value="Calponin-homology domain, CH-domain"/>
    <property type="match status" value="1"/>
</dbReference>
<feature type="compositionally biased region" description="Low complexity" evidence="1">
    <location>
        <begin position="2489"/>
        <end position="2505"/>
    </location>
</feature>
<feature type="region of interest" description="Disordered" evidence="1">
    <location>
        <begin position="2097"/>
        <end position="2117"/>
    </location>
</feature>
<feature type="compositionally biased region" description="Low complexity" evidence="1">
    <location>
        <begin position="1886"/>
        <end position="1900"/>
    </location>
</feature>
<feature type="compositionally biased region" description="Low complexity" evidence="1">
    <location>
        <begin position="1060"/>
        <end position="1081"/>
    </location>
</feature>
<feature type="region of interest" description="Disordered" evidence="1">
    <location>
        <begin position="2622"/>
        <end position="2660"/>
    </location>
</feature>
<dbReference type="Proteomes" id="UP000323011">
    <property type="component" value="Unassembled WGS sequence"/>
</dbReference>
<feature type="compositionally biased region" description="Polar residues" evidence="1">
    <location>
        <begin position="1947"/>
        <end position="1959"/>
    </location>
</feature>
<feature type="compositionally biased region" description="Low complexity" evidence="1">
    <location>
        <begin position="1472"/>
        <end position="1488"/>
    </location>
</feature>
<feature type="compositionally biased region" description="Low complexity" evidence="1">
    <location>
        <begin position="1699"/>
        <end position="1718"/>
    </location>
</feature>
<feature type="compositionally biased region" description="Low complexity" evidence="1">
    <location>
        <begin position="1619"/>
        <end position="1629"/>
    </location>
</feature>
<dbReference type="InterPro" id="IPR036872">
    <property type="entry name" value="CH_dom_sf"/>
</dbReference>
<feature type="compositionally biased region" description="Basic and acidic residues" evidence="1">
    <location>
        <begin position="1758"/>
        <end position="1789"/>
    </location>
</feature>
<feature type="compositionally biased region" description="Low complexity" evidence="1">
    <location>
        <begin position="2100"/>
        <end position="2114"/>
    </location>
</feature>
<feature type="compositionally biased region" description="Low complexity" evidence="1">
    <location>
        <begin position="2460"/>
        <end position="2476"/>
    </location>
</feature>
<feature type="compositionally biased region" description="Polar residues" evidence="1">
    <location>
        <begin position="2189"/>
        <end position="2202"/>
    </location>
</feature>
<dbReference type="InterPro" id="IPR001715">
    <property type="entry name" value="CH_dom"/>
</dbReference>
<keyword evidence="4" id="KW-1185">Reference proteome</keyword>
<dbReference type="PROSITE" id="PS50021">
    <property type="entry name" value="CH"/>
    <property type="match status" value="2"/>
</dbReference>
<comment type="caution">
    <text evidence="3">The sequence shown here is derived from an EMBL/GenBank/DDBJ whole genome shotgun (WGS) entry which is preliminary data.</text>
</comment>
<dbReference type="EMBL" id="VLTN01000001">
    <property type="protein sequence ID" value="KAA0157444.1"/>
    <property type="molecule type" value="Genomic_DNA"/>
</dbReference>
<feature type="compositionally biased region" description="Low complexity" evidence="1">
    <location>
        <begin position="1289"/>
        <end position="1298"/>
    </location>
</feature>
<name>A0A5A8CY39_CAFRO</name>
<evidence type="ECO:0000256" key="1">
    <source>
        <dbReference type="SAM" id="MobiDB-lite"/>
    </source>
</evidence>
<dbReference type="Pfam" id="PF00307">
    <property type="entry name" value="CH"/>
    <property type="match status" value="2"/>
</dbReference>
<organism evidence="3 4">
    <name type="scientific">Cafeteria roenbergensis</name>
    <name type="common">Marine flagellate</name>
    <dbReference type="NCBI Taxonomy" id="33653"/>
    <lineage>
        <taxon>Eukaryota</taxon>
        <taxon>Sar</taxon>
        <taxon>Stramenopiles</taxon>
        <taxon>Bigyra</taxon>
        <taxon>Opalozoa</taxon>
        <taxon>Bicosoecida</taxon>
        <taxon>Cafeteriaceae</taxon>
        <taxon>Cafeteria</taxon>
    </lineage>
</organism>
<feature type="compositionally biased region" description="Low complexity" evidence="1">
    <location>
        <begin position="1657"/>
        <end position="1673"/>
    </location>
</feature>
<feature type="region of interest" description="Disordered" evidence="1">
    <location>
        <begin position="1059"/>
        <end position="1201"/>
    </location>
</feature>
<evidence type="ECO:0000313" key="4">
    <source>
        <dbReference type="Proteomes" id="UP000323011"/>
    </source>
</evidence>
<dbReference type="OMA" id="RIENMIV"/>
<reference evidence="3 4" key="1">
    <citation type="submission" date="2019-07" db="EMBL/GenBank/DDBJ databases">
        <title>Genomes of Cafeteria roenbergensis.</title>
        <authorList>
            <person name="Fischer M.G."/>
            <person name="Hackl T."/>
            <person name="Roman M."/>
        </authorList>
    </citation>
    <scope>NUCLEOTIDE SEQUENCE [LARGE SCALE GENOMIC DNA]</scope>
    <source>
        <strain evidence="3 4">BVI</strain>
    </source>
</reference>
<feature type="compositionally biased region" description="Low complexity" evidence="1">
    <location>
        <begin position="1235"/>
        <end position="1249"/>
    </location>
</feature>
<feature type="region of interest" description="Disordered" evidence="1">
    <location>
        <begin position="1947"/>
        <end position="2081"/>
    </location>
</feature>
<gene>
    <name evidence="3" type="ORF">FNF29_00020</name>
</gene>
<feature type="region of interest" description="Disordered" evidence="1">
    <location>
        <begin position="2391"/>
        <end position="2420"/>
    </location>
</feature>
<feature type="compositionally biased region" description="Pro residues" evidence="1">
    <location>
        <begin position="373"/>
        <end position="386"/>
    </location>
</feature>
<evidence type="ECO:0000259" key="2">
    <source>
        <dbReference type="PROSITE" id="PS50021"/>
    </source>
</evidence>
<feature type="region of interest" description="Disordered" evidence="1">
    <location>
        <begin position="1314"/>
        <end position="1488"/>
    </location>
</feature>
<feature type="compositionally biased region" description="Basic and acidic residues" evidence="1">
    <location>
        <begin position="1111"/>
        <end position="1120"/>
    </location>
</feature>
<feature type="region of interest" description="Disordered" evidence="1">
    <location>
        <begin position="1922"/>
        <end position="1941"/>
    </location>
</feature>
<evidence type="ECO:0000313" key="3">
    <source>
        <dbReference type="EMBL" id="KAA0157444.1"/>
    </source>
</evidence>
<feature type="compositionally biased region" description="Polar residues" evidence="1">
    <location>
        <begin position="1812"/>
        <end position="1821"/>
    </location>
</feature>
<feature type="compositionally biased region" description="Low complexity" evidence="1">
    <location>
        <begin position="2051"/>
        <end position="2068"/>
    </location>
</feature>
<proteinExistence type="predicted"/>
<feature type="compositionally biased region" description="Acidic residues" evidence="1">
    <location>
        <begin position="2477"/>
        <end position="2488"/>
    </location>
</feature>
<feature type="compositionally biased region" description="Gly residues" evidence="1">
    <location>
        <begin position="1018"/>
        <end position="1029"/>
    </location>
</feature>
<dbReference type="SMART" id="SM00033">
    <property type="entry name" value="CH"/>
    <property type="match status" value="2"/>
</dbReference>
<protein>
    <recommendedName>
        <fullName evidence="2">Calponin-homology (CH) domain-containing protein</fullName>
    </recommendedName>
</protein>
<feature type="compositionally biased region" description="Low complexity" evidence="1">
    <location>
        <begin position="2396"/>
        <end position="2407"/>
    </location>
</feature>
<feature type="region of interest" description="Disordered" evidence="1">
    <location>
        <begin position="2460"/>
        <end position="2606"/>
    </location>
</feature>
<feature type="compositionally biased region" description="Low complexity" evidence="1">
    <location>
        <begin position="1150"/>
        <end position="1190"/>
    </location>
</feature>
<feature type="region of interest" description="Disordered" evidence="1">
    <location>
        <begin position="1554"/>
        <end position="1641"/>
    </location>
</feature>
<dbReference type="Gene3D" id="1.10.418.10">
    <property type="entry name" value="Calponin-like domain"/>
    <property type="match status" value="2"/>
</dbReference>
<feature type="compositionally biased region" description="Low complexity" evidence="1">
    <location>
        <begin position="1554"/>
        <end position="1574"/>
    </location>
</feature>